<evidence type="ECO:0000313" key="4">
    <source>
        <dbReference type="Proteomes" id="UP000320333"/>
    </source>
</evidence>
<reference evidence="3 4" key="1">
    <citation type="journal article" date="2019" name="Sci. Rep.">
        <title>Comparative genomics of chytrid fungi reveal insights into the obligate biotrophic and pathogenic lifestyle of Synchytrium endobioticum.</title>
        <authorList>
            <person name="van de Vossenberg B.T.L.H."/>
            <person name="Warris S."/>
            <person name="Nguyen H.D.T."/>
            <person name="van Gent-Pelzer M.P.E."/>
            <person name="Joly D.L."/>
            <person name="van de Geest H.C."/>
            <person name="Bonants P.J.M."/>
            <person name="Smith D.S."/>
            <person name="Levesque C.A."/>
            <person name="van der Lee T.A.J."/>
        </authorList>
    </citation>
    <scope>NUCLEOTIDE SEQUENCE [LARGE SCALE GENOMIC DNA]</scope>
    <source>
        <strain evidence="3 4">CBS 675.73</strain>
    </source>
</reference>
<name>A0A507F3Y1_9FUNG</name>
<dbReference type="AlphaFoldDB" id="A0A507F3Y1"/>
<dbReference type="Proteomes" id="UP000320333">
    <property type="component" value="Unassembled WGS sequence"/>
</dbReference>
<evidence type="ECO:0000256" key="1">
    <source>
        <dbReference type="ARBA" id="ARBA00009482"/>
    </source>
</evidence>
<dbReference type="PANTHER" id="PTHR10856">
    <property type="entry name" value="CORONIN"/>
    <property type="match status" value="1"/>
</dbReference>
<sequence>MSLPRSSSSLSNYSSGSATIGRTASKRFSVPVSPFRNVQLNETSKWTHVRGVSGTSDSVSTDRLGRVAVKTGTGEVTVASGDECLTAKSVSPVHSFDLAYDGTLLATGSSDAARVFRVSGDEAILSDTVSGAAVAAAGSLTWHPTAAGILVAAAENRVAFVETAKNRDAVSLSLESAFVSLDFNADGSLLACSGKDSVVRVFDPRASVDPIATTPMHHPGGKPPRVIWLSGGSLDFNFLTAGFSKTRDREFALWDLRNLEYGPVMNQRIDSSSGSLIPMYDADSNIIFLTGKGDTTIRTYEVSSASGLTPLPASFVASKPITSAALLPKLCMDVMECEVARIMAVCGESVVPMSATVLRKSKGDFQADLFPDTLDRSPAISAEAWINGQTPRMTRINLDPRANRSTTMKSPAPRLPPPAVGKVPPRIPAKSLSLKSPLGSSPIAANMEPESPTTPRALAYSPIQLNSMPQLQYMPPVAAVSPELIEETLTRLFKTFQQEQSPEQHFSPVLSKLDQILSSLDTLNGRVSTLETRITKLESIEPSKGTAEIASLLDKYAAKQEETMKTVASLTSNQEATLAATALESLAVRLEGIAGTVSELKENDSHWRDTVSAVSARLEAVAGTAAAERQHNQNASSAALQSLTTDISGGIQALPARVSEKVNQTVEAGLDARVLSLRAHVEDQIVKVSVPLAALSTRLDEVEKAVGSLREGTTEAFDVAFAKQTTSLLSMMDEVVREQQEMHTEKTKRSSYRVSMPGVPNMGIASGISKLVGTGRLAMNRVGSSESFGEGPSGDGHASPDEYGEEQVQDEVEVGH</sequence>
<dbReference type="SUPFAM" id="SSF82171">
    <property type="entry name" value="DPP6 N-terminal domain-like"/>
    <property type="match status" value="1"/>
</dbReference>
<dbReference type="Pfam" id="PF00400">
    <property type="entry name" value="WD40"/>
    <property type="match status" value="1"/>
</dbReference>
<feature type="region of interest" description="Disordered" evidence="2">
    <location>
        <begin position="403"/>
        <end position="425"/>
    </location>
</feature>
<feature type="region of interest" description="Disordered" evidence="2">
    <location>
        <begin position="782"/>
        <end position="816"/>
    </location>
</feature>
<keyword evidence="4" id="KW-1185">Reference proteome</keyword>
<dbReference type="EMBL" id="QEAP01000288">
    <property type="protein sequence ID" value="TPX70307.1"/>
    <property type="molecule type" value="Genomic_DNA"/>
</dbReference>
<protein>
    <recommendedName>
        <fullName evidence="5">Coronin</fullName>
    </recommendedName>
</protein>
<evidence type="ECO:0000313" key="3">
    <source>
        <dbReference type="EMBL" id="TPX70307.1"/>
    </source>
</evidence>
<gene>
    <name evidence="3" type="ORF">CcCBS67573_g06574</name>
</gene>
<dbReference type="InterPro" id="IPR001680">
    <property type="entry name" value="WD40_rpt"/>
</dbReference>
<comment type="caution">
    <text evidence="3">The sequence shown here is derived from an EMBL/GenBank/DDBJ whole genome shotgun (WGS) entry which is preliminary data.</text>
</comment>
<dbReference type="InterPro" id="IPR015505">
    <property type="entry name" value="Coronin"/>
</dbReference>
<evidence type="ECO:0000256" key="2">
    <source>
        <dbReference type="SAM" id="MobiDB-lite"/>
    </source>
</evidence>
<organism evidence="3 4">
    <name type="scientific">Chytriomyces confervae</name>
    <dbReference type="NCBI Taxonomy" id="246404"/>
    <lineage>
        <taxon>Eukaryota</taxon>
        <taxon>Fungi</taxon>
        <taxon>Fungi incertae sedis</taxon>
        <taxon>Chytridiomycota</taxon>
        <taxon>Chytridiomycota incertae sedis</taxon>
        <taxon>Chytridiomycetes</taxon>
        <taxon>Chytridiales</taxon>
        <taxon>Chytriomycetaceae</taxon>
        <taxon>Chytriomyces</taxon>
    </lineage>
</organism>
<dbReference type="SMART" id="SM01167">
    <property type="entry name" value="DUF1900"/>
    <property type="match status" value="1"/>
</dbReference>
<comment type="similarity">
    <text evidence="1">Belongs to the WD repeat coronin family.</text>
</comment>
<dbReference type="InterPro" id="IPR015943">
    <property type="entry name" value="WD40/YVTN_repeat-like_dom_sf"/>
</dbReference>
<dbReference type="Pfam" id="PF16300">
    <property type="entry name" value="WD40_4"/>
    <property type="match status" value="1"/>
</dbReference>
<accession>A0A507F3Y1</accession>
<dbReference type="PANTHER" id="PTHR10856:SF20">
    <property type="entry name" value="CORONIN-7"/>
    <property type="match status" value="1"/>
</dbReference>
<feature type="compositionally biased region" description="Acidic residues" evidence="2">
    <location>
        <begin position="802"/>
        <end position="816"/>
    </location>
</feature>
<proteinExistence type="inferred from homology"/>
<dbReference type="SMART" id="SM00320">
    <property type="entry name" value="WD40"/>
    <property type="match status" value="2"/>
</dbReference>
<dbReference type="Gene3D" id="2.130.10.10">
    <property type="entry name" value="YVTN repeat-like/Quinoprotein amine dehydrogenase"/>
    <property type="match status" value="1"/>
</dbReference>
<dbReference type="OrthoDB" id="347435at2759"/>
<evidence type="ECO:0008006" key="5">
    <source>
        <dbReference type="Google" id="ProtNLM"/>
    </source>
</evidence>